<dbReference type="HOGENOM" id="CLU_1637135_0_0_1"/>
<evidence type="ECO:0000313" key="2">
    <source>
        <dbReference type="EMBL" id="EFX78469.1"/>
    </source>
</evidence>
<gene>
    <name evidence="2" type="ORF">DAPPUDRAFT_320477</name>
</gene>
<dbReference type="Proteomes" id="UP000000305">
    <property type="component" value="Unassembled WGS sequence"/>
</dbReference>
<keyword evidence="3" id="KW-1185">Reference proteome</keyword>
<dbReference type="AlphaFoldDB" id="E9GPY6"/>
<evidence type="ECO:0000256" key="1">
    <source>
        <dbReference type="SAM" id="MobiDB-lite"/>
    </source>
</evidence>
<evidence type="ECO:0000313" key="3">
    <source>
        <dbReference type="Proteomes" id="UP000000305"/>
    </source>
</evidence>
<organism evidence="2 3">
    <name type="scientific">Daphnia pulex</name>
    <name type="common">Water flea</name>
    <dbReference type="NCBI Taxonomy" id="6669"/>
    <lineage>
        <taxon>Eukaryota</taxon>
        <taxon>Metazoa</taxon>
        <taxon>Ecdysozoa</taxon>
        <taxon>Arthropoda</taxon>
        <taxon>Crustacea</taxon>
        <taxon>Branchiopoda</taxon>
        <taxon>Diplostraca</taxon>
        <taxon>Cladocera</taxon>
        <taxon>Anomopoda</taxon>
        <taxon>Daphniidae</taxon>
        <taxon>Daphnia</taxon>
    </lineage>
</organism>
<sequence>MAKSIEHLYPSTENTSSKVHGRDSKTQLFSYRISLEDILGAEKFLREQVLDSPIKRKNYREEMLEKFAMTRKSHRKFIAKGKIEDEFKFLSNSSPETIDNCPENRGKMLKNKCSSGETSYKKARGKNYFRKTCQDTKKVTSLEFQLLLHNLLLNKTRKEQKV</sequence>
<dbReference type="InParanoid" id="E9GPY6"/>
<dbReference type="KEGG" id="dpx:DAPPUDRAFT_320477"/>
<reference evidence="2 3" key="1">
    <citation type="journal article" date="2011" name="Science">
        <title>The ecoresponsive genome of Daphnia pulex.</title>
        <authorList>
            <person name="Colbourne J.K."/>
            <person name="Pfrender M.E."/>
            <person name="Gilbert D."/>
            <person name="Thomas W.K."/>
            <person name="Tucker A."/>
            <person name="Oakley T.H."/>
            <person name="Tokishita S."/>
            <person name="Aerts A."/>
            <person name="Arnold G.J."/>
            <person name="Basu M.K."/>
            <person name="Bauer D.J."/>
            <person name="Caceres C.E."/>
            <person name="Carmel L."/>
            <person name="Casola C."/>
            <person name="Choi J.H."/>
            <person name="Detter J.C."/>
            <person name="Dong Q."/>
            <person name="Dusheyko S."/>
            <person name="Eads B.D."/>
            <person name="Frohlich T."/>
            <person name="Geiler-Samerotte K.A."/>
            <person name="Gerlach D."/>
            <person name="Hatcher P."/>
            <person name="Jogdeo S."/>
            <person name="Krijgsveld J."/>
            <person name="Kriventseva E.V."/>
            <person name="Kultz D."/>
            <person name="Laforsch C."/>
            <person name="Lindquist E."/>
            <person name="Lopez J."/>
            <person name="Manak J.R."/>
            <person name="Muller J."/>
            <person name="Pangilinan J."/>
            <person name="Patwardhan R.P."/>
            <person name="Pitluck S."/>
            <person name="Pritham E.J."/>
            <person name="Rechtsteiner A."/>
            <person name="Rho M."/>
            <person name="Rogozin I.B."/>
            <person name="Sakarya O."/>
            <person name="Salamov A."/>
            <person name="Schaack S."/>
            <person name="Shapiro H."/>
            <person name="Shiga Y."/>
            <person name="Skalitzky C."/>
            <person name="Smith Z."/>
            <person name="Souvorov A."/>
            <person name="Sung W."/>
            <person name="Tang Z."/>
            <person name="Tsuchiya D."/>
            <person name="Tu H."/>
            <person name="Vos H."/>
            <person name="Wang M."/>
            <person name="Wolf Y.I."/>
            <person name="Yamagata H."/>
            <person name="Yamada T."/>
            <person name="Ye Y."/>
            <person name="Shaw J.R."/>
            <person name="Andrews J."/>
            <person name="Crease T.J."/>
            <person name="Tang H."/>
            <person name="Lucas S.M."/>
            <person name="Robertson H.M."/>
            <person name="Bork P."/>
            <person name="Koonin E.V."/>
            <person name="Zdobnov E.M."/>
            <person name="Grigoriev I.V."/>
            <person name="Lynch M."/>
            <person name="Boore J.L."/>
        </authorList>
    </citation>
    <scope>NUCLEOTIDE SEQUENCE [LARGE SCALE GENOMIC DNA]</scope>
</reference>
<proteinExistence type="predicted"/>
<name>E9GPY6_DAPPU</name>
<dbReference type="EMBL" id="GL732557">
    <property type="protein sequence ID" value="EFX78469.1"/>
    <property type="molecule type" value="Genomic_DNA"/>
</dbReference>
<protein>
    <submittedName>
        <fullName evidence="2">Uncharacterized protein</fullName>
    </submittedName>
</protein>
<feature type="region of interest" description="Disordered" evidence="1">
    <location>
        <begin position="1"/>
        <end position="21"/>
    </location>
</feature>
<accession>E9GPY6</accession>